<evidence type="ECO:0000256" key="3">
    <source>
        <dbReference type="ARBA" id="ARBA00022630"/>
    </source>
</evidence>
<dbReference type="RefSeq" id="WP_129749565.1">
    <property type="nucleotide sequence ID" value="NZ_JUIW01000001.1"/>
</dbReference>
<dbReference type="InterPro" id="IPR000415">
    <property type="entry name" value="Nitroreductase-like"/>
</dbReference>
<dbReference type="Proteomes" id="UP000289775">
    <property type="component" value="Unassembled WGS sequence"/>
</dbReference>
<dbReference type="PANTHER" id="PTHR43673:SF2">
    <property type="entry name" value="NITROREDUCTASE"/>
    <property type="match status" value="1"/>
</dbReference>
<evidence type="ECO:0000259" key="7">
    <source>
        <dbReference type="Pfam" id="PF00881"/>
    </source>
</evidence>
<accession>A0A444WJ31</accession>
<comment type="cofactor">
    <cofactor evidence="1">
        <name>FMN</name>
        <dbReference type="ChEBI" id="CHEBI:58210"/>
    </cofactor>
</comment>
<proteinExistence type="inferred from homology"/>
<evidence type="ECO:0000256" key="1">
    <source>
        <dbReference type="ARBA" id="ARBA00001917"/>
    </source>
</evidence>
<dbReference type="Pfam" id="PF00881">
    <property type="entry name" value="Nitroreductase"/>
    <property type="match status" value="1"/>
</dbReference>
<sequence>MKNYIESLNWRYATKKYDPAKKVSQNDLETLKEAVQLSVSSMGLQPYKVLIIENPEVREQLKAAGYNQDGITESSHLFVFAYEKNVNETHVDAYMENISKVRQVEKESLKPFENMVNGFIQNQTEEGLNAWASKQAYIALSTLINTAALLHIDATPMEGFNAQQFDEILGLDKLGLSTAVIASVGYRHEEDGFQHLKKVRKPENELFITI</sequence>
<dbReference type="GO" id="GO:0016491">
    <property type="term" value="F:oxidoreductase activity"/>
    <property type="evidence" value="ECO:0007669"/>
    <property type="project" value="UniProtKB-KW"/>
</dbReference>
<evidence type="ECO:0000256" key="5">
    <source>
        <dbReference type="ARBA" id="ARBA00022857"/>
    </source>
</evidence>
<protein>
    <submittedName>
        <fullName evidence="8">Nitroreductase</fullName>
    </submittedName>
</protein>
<organism evidence="8 9">
    <name type="scientific">Flavobacterium beibuense</name>
    <dbReference type="NCBI Taxonomy" id="657326"/>
    <lineage>
        <taxon>Bacteria</taxon>
        <taxon>Pseudomonadati</taxon>
        <taxon>Bacteroidota</taxon>
        <taxon>Flavobacteriia</taxon>
        <taxon>Flavobacteriales</taxon>
        <taxon>Flavobacteriaceae</taxon>
        <taxon>Flavobacterium</taxon>
    </lineage>
</organism>
<dbReference type="SUPFAM" id="SSF55469">
    <property type="entry name" value="FMN-dependent nitroreductase-like"/>
    <property type="match status" value="1"/>
</dbReference>
<keyword evidence="9" id="KW-1185">Reference proteome</keyword>
<comment type="caution">
    <text evidence="8">The sequence shown here is derived from an EMBL/GenBank/DDBJ whole genome shotgun (WGS) entry which is preliminary data.</text>
</comment>
<keyword evidence="4" id="KW-0288">FMN</keyword>
<dbReference type="OrthoDB" id="9809288at2"/>
<dbReference type="EMBL" id="JUIW01000001">
    <property type="protein sequence ID" value="RYJ45805.1"/>
    <property type="molecule type" value="Genomic_DNA"/>
</dbReference>
<dbReference type="InterPro" id="IPR029479">
    <property type="entry name" value="Nitroreductase"/>
</dbReference>
<dbReference type="CDD" id="cd02149">
    <property type="entry name" value="NfsB-like"/>
    <property type="match status" value="1"/>
</dbReference>
<evidence type="ECO:0000313" key="9">
    <source>
        <dbReference type="Proteomes" id="UP000289775"/>
    </source>
</evidence>
<evidence type="ECO:0000256" key="6">
    <source>
        <dbReference type="ARBA" id="ARBA00023002"/>
    </source>
</evidence>
<gene>
    <name evidence="8" type="ORF">NU09_0397</name>
</gene>
<dbReference type="InterPro" id="IPR033878">
    <property type="entry name" value="NfsB-like"/>
</dbReference>
<comment type="similarity">
    <text evidence="2">Belongs to the nitroreductase family.</text>
</comment>
<evidence type="ECO:0000313" key="8">
    <source>
        <dbReference type="EMBL" id="RYJ45805.1"/>
    </source>
</evidence>
<name>A0A444WJ31_9FLAO</name>
<evidence type="ECO:0000256" key="2">
    <source>
        <dbReference type="ARBA" id="ARBA00007118"/>
    </source>
</evidence>
<keyword evidence="3" id="KW-0285">Flavoprotein</keyword>
<feature type="domain" description="Nitroreductase" evidence="7">
    <location>
        <begin position="9"/>
        <end position="186"/>
    </location>
</feature>
<dbReference type="Gene3D" id="3.40.109.10">
    <property type="entry name" value="NADH Oxidase"/>
    <property type="match status" value="1"/>
</dbReference>
<keyword evidence="5" id="KW-0521">NADP</keyword>
<dbReference type="AlphaFoldDB" id="A0A444WJ31"/>
<evidence type="ECO:0000256" key="4">
    <source>
        <dbReference type="ARBA" id="ARBA00022643"/>
    </source>
</evidence>
<keyword evidence="6" id="KW-0560">Oxidoreductase</keyword>
<dbReference type="PANTHER" id="PTHR43673">
    <property type="entry name" value="NAD(P)H NITROREDUCTASE YDGI-RELATED"/>
    <property type="match status" value="1"/>
</dbReference>
<reference evidence="8 9" key="1">
    <citation type="submission" date="2014-12" db="EMBL/GenBank/DDBJ databases">
        <title>Genome sequence of Flavobacterium beibuense RSKm HC5.</title>
        <authorList>
            <person name="Kim J.F."/>
            <person name="Song J.Y."/>
            <person name="Kwak M.-J."/>
            <person name="Lee S.-W."/>
        </authorList>
    </citation>
    <scope>NUCLEOTIDE SEQUENCE [LARGE SCALE GENOMIC DNA]</scope>
    <source>
        <strain evidence="8 9">RSKm HC5</strain>
    </source>
</reference>